<dbReference type="Proteomes" id="UP000678499">
    <property type="component" value="Unassembled WGS sequence"/>
</dbReference>
<evidence type="ECO:0000313" key="2">
    <source>
        <dbReference type="Proteomes" id="UP000678499"/>
    </source>
</evidence>
<dbReference type="PANTHER" id="PTHR23285">
    <property type="entry name" value="RING FINGER AND KH DOMAIN CONTAINING PROTEIN 1"/>
    <property type="match status" value="1"/>
</dbReference>
<protein>
    <submittedName>
        <fullName evidence="1">Uncharacterized protein</fullName>
    </submittedName>
</protein>
<sequence length="115" mass="12405">MLEGPVMPASLFSDMGIQKAPMEETNTRTLEIALELSRLTMVANPEPASPVEDPSAGLTALIVPEEPRPKKSQNMTECVPVPSSEHVAEIVGRQVTTETEGKCRFSPDAVPYLNA</sequence>
<dbReference type="EMBL" id="CAJPEX010001147">
    <property type="protein sequence ID" value="CAG0918349.1"/>
    <property type="molecule type" value="Genomic_DNA"/>
</dbReference>
<proteinExistence type="predicted"/>
<dbReference type="GO" id="GO:0003723">
    <property type="term" value="F:RNA binding"/>
    <property type="evidence" value="ECO:0007669"/>
    <property type="project" value="InterPro"/>
</dbReference>
<dbReference type="InterPro" id="IPR047227">
    <property type="entry name" value="MEX3"/>
</dbReference>
<organism evidence="1">
    <name type="scientific">Notodromas monacha</name>
    <dbReference type="NCBI Taxonomy" id="399045"/>
    <lineage>
        <taxon>Eukaryota</taxon>
        <taxon>Metazoa</taxon>
        <taxon>Ecdysozoa</taxon>
        <taxon>Arthropoda</taxon>
        <taxon>Crustacea</taxon>
        <taxon>Oligostraca</taxon>
        <taxon>Ostracoda</taxon>
        <taxon>Podocopa</taxon>
        <taxon>Podocopida</taxon>
        <taxon>Cypridocopina</taxon>
        <taxon>Cypridoidea</taxon>
        <taxon>Cyprididae</taxon>
        <taxon>Notodromas</taxon>
    </lineage>
</organism>
<reference evidence="1" key="1">
    <citation type="submission" date="2020-11" db="EMBL/GenBank/DDBJ databases">
        <authorList>
            <person name="Tran Van P."/>
        </authorList>
    </citation>
    <scope>NUCLEOTIDE SEQUENCE</scope>
</reference>
<evidence type="ECO:0000313" key="1">
    <source>
        <dbReference type="EMBL" id="CAD7278197.1"/>
    </source>
</evidence>
<dbReference type="EMBL" id="OA883184">
    <property type="protein sequence ID" value="CAD7278197.1"/>
    <property type="molecule type" value="Genomic_DNA"/>
</dbReference>
<accession>A0A7R9BQ93</accession>
<dbReference type="OrthoDB" id="427410at2759"/>
<keyword evidence="2" id="KW-1185">Reference proteome</keyword>
<dbReference type="AlphaFoldDB" id="A0A7R9BQ93"/>
<name>A0A7R9BQ93_9CRUS</name>
<gene>
    <name evidence="1" type="ORF">NMOB1V02_LOCUS5908</name>
</gene>
<dbReference type="PANTHER" id="PTHR23285:SF7">
    <property type="entry name" value="LD09246P1"/>
    <property type="match status" value="1"/>
</dbReference>